<accession>A0A2W5DF86</accession>
<dbReference type="AlphaFoldDB" id="A0A2W5DF86"/>
<gene>
    <name evidence="3" type="primary">epsF</name>
    <name evidence="3" type="ORF">DI603_20855</name>
</gene>
<dbReference type="GO" id="GO:0005886">
    <property type="term" value="C:plasma membrane"/>
    <property type="evidence" value="ECO:0007669"/>
    <property type="project" value="TreeGrafter"/>
</dbReference>
<evidence type="ECO:0000313" key="4">
    <source>
        <dbReference type="Proteomes" id="UP000249633"/>
    </source>
</evidence>
<name>A0A2W5DF86_9BURK</name>
<protein>
    <submittedName>
        <fullName evidence="3">Chain length determinant protein EpsF</fullName>
    </submittedName>
</protein>
<dbReference type="EMBL" id="QFOD01000027">
    <property type="protein sequence ID" value="PZP27777.1"/>
    <property type="molecule type" value="Genomic_DNA"/>
</dbReference>
<reference evidence="3 4" key="1">
    <citation type="submission" date="2017-08" db="EMBL/GenBank/DDBJ databases">
        <title>Infants hospitalized years apart are colonized by the same room-sourced microbial strains.</title>
        <authorList>
            <person name="Brooks B."/>
            <person name="Olm M.R."/>
            <person name="Firek B.A."/>
            <person name="Baker R."/>
            <person name="Thomas B.C."/>
            <person name="Morowitz M.J."/>
            <person name="Banfield J.F."/>
        </authorList>
    </citation>
    <scope>NUCLEOTIDE SEQUENCE [LARGE SCALE GENOMIC DNA]</scope>
    <source>
        <strain evidence="3">S2_012_000_R2_81</strain>
    </source>
</reference>
<proteinExistence type="predicted"/>
<dbReference type="Proteomes" id="UP000249633">
    <property type="component" value="Unassembled WGS sequence"/>
</dbReference>
<dbReference type="GO" id="GO:0004713">
    <property type="term" value="F:protein tyrosine kinase activity"/>
    <property type="evidence" value="ECO:0007669"/>
    <property type="project" value="TreeGrafter"/>
</dbReference>
<evidence type="ECO:0000313" key="3">
    <source>
        <dbReference type="EMBL" id="PZP27777.1"/>
    </source>
</evidence>
<feature type="domain" description="Tyrosine-protein kinase G-rich" evidence="2">
    <location>
        <begin position="349"/>
        <end position="422"/>
    </location>
</feature>
<dbReference type="InterPro" id="IPR017468">
    <property type="entry name" value="Chain_len_reg_EpsF"/>
</dbReference>
<keyword evidence="1" id="KW-0812">Transmembrane</keyword>
<evidence type="ECO:0000256" key="1">
    <source>
        <dbReference type="SAM" id="Phobius"/>
    </source>
</evidence>
<organism evidence="3 4">
    <name type="scientific">Roseateles depolymerans</name>
    <dbReference type="NCBI Taxonomy" id="76731"/>
    <lineage>
        <taxon>Bacteria</taxon>
        <taxon>Pseudomonadati</taxon>
        <taxon>Pseudomonadota</taxon>
        <taxon>Betaproteobacteria</taxon>
        <taxon>Burkholderiales</taxon>
        <taxon>Sphaerotilaceae</taxon>
        <taxon>Roseateles</taxon>
    </lineage>
</organism>
<keyword evidence="1" id="KW-1133">Transmembrane helix</keyword>
<comment type="caution">
    <text evidence="3">The sequence shown here is derived from an EMBL/GenBank/DDBJ whole genome shotgun (WGS) entry which is preliminary data.</text>
</comment>
<evidence type="ECO:0000259" key="2">
    <source>
        <dbReference type="Pfam" id="PF13807"/>
    </source>
</evidence>
<feature type="transmembrane region" description="Helical" evidence="1">
    <location>
        <begin position="398"/>
        <end position="418"/>
    </location>
</feature>
<keyword evidence="1" id="KW-0472">Membrane</keyword>
<dbReference type="InterPro" id="IPR032807">
    <property type="entry name" value="GNVR"/>
</dbReference>
<dbReference type="PANTHER" id="PTHR32309:SF13">
    <property type="entry name" value="FERRIC ENTEROBACTIN TRANSPORT PROTEIN FEPE"/>
    <property type="match status" value="1"/>
</dbReference>
<dbReference type="PANTHER" id="PTHR32309">
    <property type="entry name" value="TYROSINE-PROTEIN KINASE"/>
    <property type="match status" value="1"/>
</dbReference>
<dbReference type="NCBIfam" id="TIGR03017">
    <property type="entry name" value="EpsF"/>
    <property type="match status" value="1"/>
</dbReference>
<dbReference type="InterPro" id="IPR050445">
    <property type="entry name" value="Bact_polysacc_biosynth/exp"/>
</dbReference>
<dbReference type="Pfam" id="PF13807">
    <property type="entry name" value="GNVR"/>
    <property type="match status" value="1"/>
</dbReference>
<sequence>MTFVQFLAILRARYKLALAVFLPIVLVVLIVSLLLPKSYTATSTVMVDLGKPDPLSAALYSGGFNPSLVATQIDVIQSDRVAMRVVRNLKLAENEQLRTQWREATRSEVPMEQWLGDLLQRNLDVKPSRESSVINVSFKAADPRFAAALANAFVQAYLDTNLELKVDPARQYSSFFDQRAKEAREALEKAQSRLSEFQKDKGIIATDERLDVENARLNELSSQYVALQSLASDSVSRQAAARGAGVDRMQEVLGNPLIAGLKADQARLEAKLQEMSSRLGDKNPQVVETRANLTELRTRIETETAKVASSLGISNNINQQRAGEIKAQLEAQRNKVLQMKAVRDDGAVLLRDVESAQRTYDLIMQRLNQSTMESLATQSNMFVLSQALAPIQPSSPRVFLNTFVAMFLGGLIALAVVIGREMADRRVRSVEDLLLAVPAPIIGLLPSTKKRRRLFGGMAKTGAQQRLLGQTLAAGKGN</sequence>